<keyword evidence="4 7" id="KW-0812">Transmembrane</keyword>
<evidence type="ECO:0000256" key="4">
    <source>
        <dbReference type="ARBA" id="ARBA00022692"/>
    </source>
</evidence>
<evidence type="ECO:0000256" key="5">
    <source>
        <dbReference type="ARBA" id="ARBA00022989"/>
    </source>
</evidence>
<dbReference type="GO" id="GO:0055085">
    <property type="term" value="P:transmembrane transport"/>
    <property type="evidence" value="ECO:0007669"/>
    <property type="project" value="InterPro"/>
</dbReference>
<feature type="transmembrane region" description="Helical" evidence="7">
    <location>
        <begin position="63"/>
        <end position="81"/>
    </location>
</feature>
<evidence type="ECO:0000256" key="6">
    <source>
        <dbReference type="ARBA" id="ARBA00023136"/>
    </source>
</evidence>
<feature type="transmembrane region" description="Helical" evidence="7">
    <location>
        <begin position="160"/>
        <end position="177"/>
    </location>
</feature>
<keyword evidence="3" id="KW-1003">Cell membrane</keyword>
<dbReference type="GO" id="GO:0016020">
    <property type="term" value="C:membrane"/>
    <property type="evidence" value="ECO:0007669"/>
    <property type="project" value="UniProtKB-SubCell"/>
</dbReference>
<feature type="transmembrane region" description="Helical" evidence="7">
    <location>
        <begin position="252"/>
        <end position="273"/>
    </location>
</feature>
<feature type="transmembrane region" description="Helical" evidence="7">
    <location>
        <begin position="6"/>
        <end position="21"/>
    </location>
</feature>
<dbReference type="PANTHER" id="PTHR36838:SF3">
    <property type="entry name" value="TRANSPORTER AUXIN EFFLUX CARRIER EC FAMILY"/>
    <property type="match status" value="1"/>
</dbReference>
<keyword evidence="6 7" id="KW-0472">Membrane</keyword>
<dbReference type="PATRIC" id="fig|883114.3.peg.1524"/>
<feature type="transmembrane region" description="Helical" evidence="7">
    <location>
        <begin position="33"/>
        <end position="51"/>
    </location>
</feature>
<feature type="transmembrane region" description="Helical" evidence="7">
    <location>
        <begin position="121"/>
        <end position="139"/>
    </location>
</feature>
<evidence type="ECO:0008006" key="10">
    <source>
        <dbReference type="Google" id="ProtNLM"/>
    </source>
</evidence>
<reference evidence="8 9" key="1">
    <citation type="submission" date="2012-01" db="EMBL/GenBank/DDBJ databases">
        <title>The Genome Sequence of Helcococcus kunzii ATCC 51366.</title>
        <authorList>
            <consortium name="The Broad Institute Genome Sequencing Platform"/>
            <person name="Earl A."/>
            <person name="Ward D."/>
            <person name="Feldgarden M."/>
            <person name="Gevers D."/>
            <person name="Huys G."/>
            <person name="Young S.K."/>
            <person name="Zeng Q."/>
            <person name="Gargeya S."/>
            <person name="Fitzgerald M."/>
            <person name="Haas B."/>
            <person name="Abouelleil A."/>
            <person name="Alvarado L."/>
            <person name="Arachchi H.M."/>
            <person name="Berlin A."/>
            <person name="Chapman S.B."/>
            <person name="Gearin G."/>
            <person name="Goldberg J."/>
            <person name="Griggs A."/>
            <person name="Gujja S."/>
            <person name="Hansen M."/>
            <person name="Heiman D."/>
            <person name="Howarth C."/>
            <person name="Larimer J."/>
            <person name="Lui A."/>
            <person name="MacDonald P.J.P."/>
            <person name="McCowen C."/>
            <person name="Montmayeur A."/>
            <person name="Murphy C."/>
            <person name="Neiman D."/>
            <person name="Pearson M."/>
            <person name="Priest M."/>
            <person name="Roberts A."/>
            <person name="Saif S."/>
            <person name="Shea T."/>
            <person name="Sisk P."/>
            <person name="Stolte C."/>
            <person name="Sykes S."/>
            <person name="Wortman J."/>
            <person name="Nusbaum C."/>
            <person name="Birren B."/>
        </authorList>
    </citation>
    <scope>NUCLEOTIDE SEQUENCE [LARGE SCALE GENOMIC DNA]</scope>
    <source>
        <strain evidence="8 9">ATCC 51366</strain>
    </source>
</reference>
<dbReference type="GeneID" id="96999475"/>
<dbReference type="EMBL" id="AGEI01000028">
    <property type="protein sequence ID" value="EHR32596.1"/>
    <property type="molecule type" value="Genomic_DNA"/>
</dbReference>
<feature type="transmembrane region" description="Helical" evidence="7">
    <location>
        <begin position="197"/>
        <end position="214"/>
    </location>
</feature>
<evidence type="ECO:0000256" key="2">
    <source>
        <dbReference type="ARBA" id="ARBA00022448"/>
    </source>
</evidence>
<dbReference type="HOGENOM" id="CLU_896571_0_0_9"/>
<keyword evidence="9" id="KW-1185">Reference proteome</keyword>
<dbReference type="eggNOG" id="COG0679">
    <property type="taxonomic scope" value="Bacteria"/>
</dbReference>
<dbReference type="Proteomes" id="UP000004191">
    <property type="component" value="Unassembled WGS sequence"/>
</dbReference>
<evidence type="ECO:0000256" key="1">
    <source>
        <dbReference type="ARBA" id="ARBA00004141"/>
    </source>
</evidence>
<organism evidence="8 9">
    <name type="scientific">Helcococcus kunzii ATCC 51366</name>
    <dbReference type="NCBI Taxonomy" id="883114"/>
    <lineage>
        <taxon>Bacteria</taxon>
        <taxon>Bacillati</taxon>
        <taxon>Bacillota</taxon>
        <taxon>Tissierellia</taxon>
        <taxon>Tissierellales</taxon>
        <taxon>Peptoniphilaceae</taxon>
        <taxon>Helcococcus</taxon>
    </lineage>
</organism>
<dbReference type="Pfam" id="PF03547">
    <property type="entry name" value="Mem_trans"/>
    <property type="match status" value="1"/>
</dbReference>
<evidence type="ECO:0000313" key="8">
    <source>
        <dbReference type="EMBL" id="EHR32596.1"/>
    </source>
</evidence>
<feature type="transmembrane region" description="Helical" evidence="7">
    <location>
        <begin position="226"/>
        <end position="246"/>
    </location>
</feature>
<dbReference type="OrthoDB" id="2217305at2"/>
<feature type="transmembrane region" description="Helical" evidence="7">
    <location>
        <begin position="93"/>
        <end position="115"/>
    </location>
</feature>
<dbReference type="InterPro" id="IPR004776">
    <property type="entry name" value="Mem_transp_PIN-like"/>
</dbReference>
<comment type="caution">
    <text evidence="8">The sequence shown here is derived from an EMBL/GenBank/DDBJ whole genome shotgun (WGS) entry which is preliminary data.</text>
</comment>
<dbReference type="STRING" id="883114.HMPREF9709_01527"/>
<feature type="transmembrane region" description="Helical" evidence="7">
    <location>
        <begin position="285"/>
        <end position="307"/>
    </location>
</feature>
<dbReference type="RefSeq" id="WP_005399042.1">
    <property type="nucleotide sequence ID" value="NZ_JH601088.1"/>
</dbReference>
<evidence type="ECO:0000256" key="3">
    <source>
        <dbReference type="ARBA" id="ARBA00022475"/>
    </source>
</evidence>
<accession>H3NQB6</accession>
<protein>
    <recommendedName>
        <fullName evidence="10">Transporter</fullName>
    </recommendedName>
</protein>
<keyword evidence="2" id="KW-0813">Transport</keyword>
<dbReference type="PANTHER" id="PTHR36838">
    <property type="entry name" value="AUXIN EFFLUX CARRIER FAMILY PROTEIN"/>
    <property type="match status" value="1"/>
</dbReference>
<dbReference type="AlphaFoldDB" id="H3NQB6"/>
<comment type="subcellular location">
    <subcellularLocation>
        <location evidence="1">Membrane</location>
        <topology evidence="1">Multi-pass membrane protein</topology>
    </subcellularLocation>
</comment>
<name>H3NQB6_9FIRM</name>
<sequence length="308" mass="34077">MDALNTLMPVFFMLILGYISKRKGWISEEQKNGANALVFNILFPIMIFNLMAGAKFDASKIGIILYVLIVFIVEFAIGKIVTPKLTPKYSHFASYLITVVEGGNVSLPLYLSIVGISSNTVIYDIAGVTMCFIIFPFIVSKEASTTSDKGEMLKKIFSNTFVIAVLLGLLLNITGIYEKLLLSSFGKMISSTLSQAMQPIIPTILFILGYNLTIDKTSLQPILKLIGLKTILSTLVILGFFIFFPTQMSDPTYMIAPIIYFMSPTGFGLIPIIEPLYKSKEDESFTSGFVSMFMIVTLIVYTAVVLFV</sequence>
<proteinExistence type="predicted"/>
<evidence type="ECO:0000313" key="9">
    <source>
        <dbReference type="Proteomes" id="UP000004191"/>
    </source>
</evidence>
<gene>
    <name evidence="8" type="ORF">HMPREF9709_01527</name>
</gene>
<keyword evidence="5 7" id="KW-1133">Transmembrane helix</keyword>
<evidence type="ECO:0000256" key="7">
    <source>
        <dbReference type="SAM" id="Phobius"/>
    </source>
</evidence>